<dbReference type="RefSeq" id="WP_278201602.1">
    <property type="nucleotide sequence ID" value="NZ_JAOWLO010000008.1"/>
</dbReference>
<reference evidence="2" key="1">
    <citation type="submission" date="2022-10" db="EMBL/GenBank/DDBJ databases">
        <authorList>
            <person name="Turner M.S."/>
            <person name="Huang W."/>
        </authorList>
    </citation>
    <scope>NUCLEOTIDE SEQUENCE</scope>
    <source>
        <strain evidence="2">593</strain>
    </source>
</reference>
<gene>
    <name evidence="2" type="ORF">OGZ38_10410</name>
</gene>
<keyword evidence="1" id="KW-0472">Membrane</keyword>
<feature type="transmembrane region" description="Helical" evidence="1">
    <location>
        <begin position="110"/>
        <end position="131"/>
    </location>
</feature>
<keyword evidence="1" id="KW-0812">Transmembrane</keyword>
<keyword evidence="1" id="KW-1133">Transmembrane helix</keyword>
<name>A0AB35KDF2_9LACT</name>
<comment type="caution">
    <text evidence="2">The sequence shown here is derived from an EMBL/GenBank/DDBJ whole genome shotgun (WGS) entry which is preliminary data.</text>
</comment>
<dbReference type="Proteomes" id="UP001152820">
    <property type="component" value="Unassembled WGS sequence"/>
</dbReference>
<evidence type="ECO:0000256" key="1">
    <source>
        <dbReference type="SAM" id="Phobius"/>
    </source>
</evidence>
<feature type="transmembrane region" description="Helical" evidence="1">
    <location>
        <begin position="82"/>
        <end position="101"/>
    </location>
</feature>
<dbReference type="EMBL" id="JAOWLO010000008">
    <property type="protein sequence ID" value="MDG5049556.1"/>
    <property type="molecule type" value="Genomic_DNA"/>
</dbReference>
<sequence length="158" mass="17518">MIRYIAKNLLLKNLISHLHLAHLSLTGIVALVIGVLIILKINQTSNKTTLRIFVSGVIVLVFGIINNSILPLKYQVAFLKMSSIFPIALLLMMISFIVFVVKSEMRMAKYWIISACVSSFLSSGFLLQSIAPNLTKHIPVVNSILVKGNTILNQISKK</sequence>
<feature type="transmembrane region" description="Helical" evidence="1">
    <location>
        <begin position="20"/>
        <end position="39"/>
    </location>
</feature>
<dbReference type="AlphaFoldDB" id="A0AB35KDF2"/>
<feature type="transmembrane region" description="Helical" evidence="1">
    <location>
        <begin position="51"/>
        <end position="70"/>
    </location>
</feature>
<reference evidence="2" key="2">
    <citation type="journal article" date="2023" name="Food Microbiol.">
        <title>Evaluation of the fermentation potential of lactic acid bacteria isolated from herbs, fruits and vegetables as starter cultures in nut-based milk alternatives.</title>
        <authorList>
            <person name="Huang W."/>
            <person name="Dong A."/>
            <person name="Pham H.T."/>
            <person name="Zhou C."/>
            <person name="Huo Z."/>
            <person name="Watjen A.P."/>
            <person name="Prakash S."/>
            <person name="Bang-Berthelsen C.H."/>
            <person name="Turner M.S."/>
        </authorList>
    </citation>
    <scope>NUCLEOTIDE SEQUENCE</scope>
    <source>
        <strain evidence="2">593</strain>
    </source>
</reference>
<protein>
    <submittedName>
        <fullName evidence="2">Uncharacterized protein</fullName>
    </submittedName>
</protein>
<evidence type="ECO:0000313" key="3">
    <source>
        <dbReference type="Proteomes" id="UP001152820"/>
    </source>
</evidence>
<proteinExistence type="predicted"/>
<organism evidence="2 3">
    <name type="scientific">Lactococcus lactis</name>
    <dbReference type="NCBI Taxonomy" id="1358"/>
    <lineage>
        <taxon>Bacteria</taxon>
        <taxon>Bacillati</taxon>
        <taxon>Bacillota</taxon>
        <taxon>Bacilli</taxon>
        <taxon>Lactobacillales</taxon>
        <taxon>Streptococcaceae</taxon>
        <taxon>Lactococcus</taxon>
    </lineage>
</organism>
<evidence type="ECO:0000313" key="2">
    <source>
        <dbReference type="EMBL" id="MDG5049556.1"/>
    </source>
</evidence>
<accession>A0AB35KDF2</accession>